<dbReference type="OrthoDB" id="10035764at2759"/>
<dbReference type="SMART" id="SM00209">
    <property type="entry name" value="TSP1"/>
    <property type="match status" value="2"/>
</dbReference>
<dbReference type="InterPro" id="IPR041645">
    <property type="entry name" value="ADAMTS_CR_2"/>
</dbReference>
<reference evidence="12 13" key="1">
    <citation type="submission" date="2018-04" db="EMBL/GenBank/DDBJ databases">
        <title>The genome of golden apple snail Pomacea canaliculata provides insight into stress tolerance and invasive adaptation.</title>
        <authorList>
            <person name="Liu C."/>
            <person name="Liu B."/>
            <person name="Ren Y."/>
            <person name="Zhang Y."/>
            <person name="Wang H."/>
            <person name="Li S."/>
            <person name="Jiang F."/>
            <person name="Yin L."/>
            <person name="Zhang G."/>
            <person name="Qian W."/>
            <person name="Fan W."/>
        </authorList>
    </citation>
    <scope>NUCLEOTIDE SEQUENCE [LARGE SCALE GENOMIC DNA]</scope>
    <source>
        <strain evidence="12">SZHN2017</strain>
        <tissue evidence="12">Muscle</tissue>
    </source>
</reference>
<dbReference type="GO" id="GO:0004222">
    <property type="term" value="F:metalloendopeptidase activity"/>
    <property type="evidence" value="ECO:0007669"/>
    <property type="project" value="TreeGrafter"/>
</dbReference>
<protein>
    <recommendedName>
        <fullName evidence="14">ADAMTS/ADAMTS-like Spacer 1 domain-containing protein</fullName>
    </recommendedName>
</protein>
<dbReference type="Pfam" id="PF19030">
    <property type="entry name" value="TSP1_ADAMTS"/>
    <property type="match status" value="1"/>
</dbReference>
<evidence type="ECO:0000256" key="3">
    <source>
        <dbReference type="ARBA" id="ARBA00022723"/>
    </source>
</evidence>
<evidence type="ECO:0000256" key="5">
    <source>
        <dbReference type="ARBA" id="ARBA00022801"/>
    </source>
</evidence>
<comment type="subcellular location">
    <subcellularLocation>
        <location evidence="1">Secreted</location>
    </subcellularLocation>
</comment>
<dbReference type="EMBL" id="PZQS01000001">
    <property type="protein sequence ID" value="PVD39034.1"/>
    <property type="molecule type" value="Genomic_DNA"/>
</dbReference>
<gene>
    <name evidence="12" type="ORF">C0Q70_01661</name>
</gene>
<evidence type="ECO:0000256" key="7">
    <source>
        <dbReference type="ARBA" id="ARBA00023157"/>
    </source>
</evidence>
<dbReference type="AlphaFoldDB" id="A0A2T7Q040"/>
<keyword evidence="13" id="KW-1185">Reference proteome</keyword>
<feature type="domain" description="ADAMTS/ADAMTS-like Spacer 1" evidence="10">
    <location>
        <begin position="523"/>
        <end position="629"/>
    </location>
</feature>
<accession>A0A2T7Q040</accession>
<keyword evidence="2" id="KW-0964">Secreted</keyword>
<keyword evidence="4" id="KW-0677">Repeat</keyword>
<dbReference type="Gene3D" id="2.20.100.10">
    <property type="entry name" value="Thrombospondin type-1 (TSP1) repeat"/>
    <property type="match status" value="2"/>
</dbReference>
<dbReference type="Gene3D" id="3.40.390.10">
    <property type="entry name" value="Collagenase (Catalytic Domain)"/>
    <property type="match status" value="1"/>
</dbReference>
<dbReference type="SUPFAM" id="SSF55486">
    <property type="entry name" value="Metalloproteases ('zincins'), catalytic domain"/>
    <property type="match status" value="1"/>
</dbReference>
<keyword evidence="7" id="KW-1015">Disulfide bond</keyword>
<dbReference type="Pfam" id="PF00090">
    <property type="entry name" value="TSP_1"/>
    <property type="match status" value="1"/>
</dbReference>
<dbReference type="InterPro" id="IPR024079">
    <property type="entry name" value="MetalloPept_cat_dom_sf"/>
</dbReference>
<dbReference type="Pfam" id="PF17771">
    <property type="entry name" value="ADAMTS_CR_2"/>
    <property type="match status" value="1"/>
</dbReference>
<evidence type="ECO:0000313" key="12">
    <source>
        <dbReference type="EMBL" id="PVD39034.1"/>
    </source>
</evidence>
<organism evidence="12 13">
    <name type="scientific">Pomacea canaliculata</name>
    <name type="common">Golden apple snail</name>
    <dbReference type="NCBI Taxonomy" id="400727"/>
    <lineage>
        <taxon>Eukaryota</taxon>
        <taxon>Metazoa</taxon>
        <taxon>Spiralia</taxon>
        <taxon>Lophotrochozoa</taxon>
        <taxon>Mollusca</taxon>
        <taxon>Gastropoda</taxon>
        <taxon>Caenogastropoda</taxon>
        <taxon>Architaenioglossa</taxon>
        <taxon>Ampullarioidea</taxon>
        <taxon>Ampullariidae</taxon>
        <taxon>Pomacea</taxon>
    </lineage>
</organism>
<dbReference type="FunFam" id="2.20.100.10:FF:000007">
    <property type="entry name" value="Thrombospondin 1"/>
    <property type="match status" value="1"/>
</dbReference>
<evidence type="ECO:0000256" key="1">
    <source>
        <dbReference type="ARBA" id="ARBA00004613"/>
    </source>
</evidence>
<keyword evidence="3" id="KW-0479">Metal-binding</keyword>
<dbReference type="InterPro" id="IPR010294">
    <property type="entry name" value="ADAMTS_spacer1"/>
</dbReference>
<dbReference type="STRING" id="400727.A0A2T7Q040"/>
<evidence type="ECO:0000313" key="13">
    <source>
        <dbReference type="Proteomes" id="UP000245119"/>
    </source>
</evidence>
<evidence type="ECO:0000256" key="8">
    <source>
        <dbReference type="ARBA" id="ARBA00023180"/>
    </source>
</evidence>
<dbReference type="Pfam" id="PF05986">
    <property type="entry name" value="ADAMTS_spacer1"/>
    <property type="match status" value="1"/>
</dbReference>
<keyword evidence="8" id="KW-0325">Glycoprotein</keyword>
<dbReference type="PROSITE" id="PS50092">
    <property type="entry name" value="TSP1"/>
    <property type="match status" value="1"/>
</dbReference>
<evidence type="ECO:0000259" key="10">
    <source>
        <dbReference type="Pfam" id="PF05986"/>
    </source>
</evidence>
<dbReference type="PANTHER" id="PTHR13723:SF304">
    <property type="entry name" value="A DISINTEGRIN AND METALLOPROTEINASE WITH THROMBOSPONDIN MOTIFS 2-LIKE PROTEIN"/>
    <property type="match status" value="1"/>
</dbReference>
<dbReference type="InterPro" id="IPR000884">
    <property type="entry name" value="TSP1_rpt"/>
</dbReference>
<evidence type="ECO:0000259" key="11">
    <source>
        <dbReference type="Pfam" id="PF17771"/>
    </source>
</evidence>
<dbReference type="Gene3D" id="3.40.1620.60">
    <property type="match status" value="1"/>
</dbReference>
<dbReference type="GO" id="GO:0030198">
    <property type="term" value="P:extracellular matrix organization"/>
    <property type="evidence" value="ECO:0007669"/>
    <property type="project" value="TreeGrafter"/>
</dbReference>
<proteinExistence type="predicted"/>
<dbReference type="GO" id="GO:0006508">
    <property type="term" value="P:proteolysis"/>
    <property type="evidence" value="ECO:0007669"/>
    <property type="project" value="TreeGrafter"/>
</dbReference>
<dbReference type="PANTHER" id="PTHR13723">
    <property type="entry name" value="ADAMTS A DISINTEGRIN AND METALLOPROTEASE WITH THROMBOSPONDIN MOTIFS PROTEASE"/>
    <property type="match status" value="1"/>
</dbReference>
<dbReference type="GO" id="GO:0031012">
    <property type="term" value="C:extracellular matrix"/>
    <property type="evidence" value="ECO:0007669"/>
    <property type="project" value="TreeGrafter"/>
</dbReference>
<evidence type="ECO:0008006" key="14">
    <source>
        <dbReference type="Google" id="ProtNLM"/>
    </source>
</evidence>
<keyword evidence="5" id="KW-0378">Hydrolase</keyword>
<evidence type="ECO:0000256" key="9">
    <source>
        <dbReference type="SAM" id="MobiDB-lite"/>
    </source>
</evidence>
<name>A0A2T7Q040_POMCA</name>
<dbReference type="InterPro" id="IPR036383">
    <property type="entry name" value="TSP1_rpt_sf"/>
</dbReference>
<dbReference type="Proteomes" id="UP000245119">
    <property type="component" value="Linkage Group LG1"/>
</dbReference>
<keyword evidence="6" id="KW-0862">Zinc</keyword>
<evidence type="ECO:0000256" key="6">
    <source>
        <dbReference type="ARBA" id="ARBA00022833"/>
    </source>
</evidence>
<dbReference type="GO" id="GO:0005576">
    <property type="term" value="C:extracellular region"/>
    <property type="evidence" value="ECO:0007669"/>
    <property type="project" value="UniProtKB-SubCell"/>
</dbReference>
<feature type="domain" description="ADAMTS cysteine-rich" evidence="11">
    <location>
        <begin position="364"/>
        <end position="431"/>
    </location>
</feature>
<feature type="region of interest" description="Disordered" evidence="9">
    <location>
        <begin position="157"/>
        <end position="248"/>
    </location>
</feature>
<evidence type="ECO:0000256" key="2">
    <source>
        <dbReference type="ARBA" id="ARBA00022525"/>
    </source>
</evidence>
<dbReference type="InterPro" id="IPR050439">
    <property type="entry name" value="ADAMTS_ADAMTS-like"/>
</dbReference>
<sequence>MEFAFPSVVDIKGRPFGNWTIDTPLPASARVMFTWRGRQRLLRLFHNDVAVKEMVVVYNDRNRNDTVAEIGTGDNCFHVGFVKGEPASLRCSLDMHGSGYIQTDEELLFVVPWGEDGKVWGQRPHVLYTCNERNESTANGNDNSMCLSPLSETAKRSWSTEGQLADEAQKESSGGQEEIPGGVGGGGPYDHSHAWQGQSEELHHDTHEHCKLRVSAPHAGAQHPGRRYGNRSPGQGRSKASTDQEGRLPHCPTVLSVVHAPLVANVRGQARRRHLADQGKPWAGSFGLFHDGHGNSCTGRRYTTAVMAPLVEAKLNHYWWSECSKQRMHEVINYLYCLNDEPNMVTGTTHYDLDSGSSLRDDIGKDYSLQFQCRLEFGHDFILCAAFEQDSCNMLWCSERKTPHMCRTKRGPPLPGSSCGHYRQCRNSQCIYVGNEKPVHGGWSDWEEWGSCSVDCGVGIRRRRRSCTKPQPAYGGKDCDGNAEDWDTCMNKDCSQYQDSREAHCAVWNDLNIRSGYHVWLPYQSSKGEEYESVVLLPKGCRNIEIVKRGINKHFVALRDPRYGTFPLNGDKRRGSSRDFIFGGARFVYKTVNFIESIKSSGPLYNELEVMLYPNKDNTDASVTYEYTVNRQDMTLEKRKYQWKFHNWTACSVTCGDGVMNIEHACFDKDSGLEVSKDSCQYLEPPRRNEVPCHAGSCTMTRYTWAMTNDWSLCNASECGGKGEETQGYKCELYYMNNDTYEQADMDLCDIQTAQ</sequence>
<dbReference type="SUPFAM" id="SSF82895">
    <property type="entry name" value="TSP-1 type 1 repeat"/>
    <property type="match status" value="2"/>
</dbReference>
<feature type="compositionally biased region" description="Basic and acidic residues" evidence="9">
    <location>
        <begin position="200"/>
        <end position="211"/>
    </location>
</feature>
<dbReference type="GO" id="GO:0046872">
    <property type="term" value="F:metal ion binding"/>
    <property type="evidence" value="ECO:0007669"/>
    <property type="project" value="UniProtKB-KW"/>
</dbReference>
<evidence type="ECO:0000256" key="4">
    <source>
        <dbReference type="ARBA" id="ARBA00022737"/>
    </source>
</evidence>
<comment type="caution">
    <text evidence="12">The sequence shown here is derived from an EMBL/GenBank/DDBJ whole genome shotgun (WGS) entry which is preliminary data.</text>
</comment>
<dbReference type="Gene3D" id="2.60.120.830">
    <property type="match status" value="1"/>
</dbReference>